<dbReference type="EMBL" id="JOTP01000011">
    <property type="protein sequence ID" value="KEP26275.1"/>
    <property type="molecule type" value="Genomic_DNA"/>
</dbReference>
<organism evidence="2 3">
    <name type="scientific">Bacillus zhangzhouensis</name>
    <dbReference type="NCBI Taxonomy" id="1178540"/>
    <lineage>
        <taxon>Bacteria</taxon>
        <taxon>Bacillati</taxon>
        <taxon>Bacillota</taxon>
        <taxon>Bacilli</taxon>
        <taxon>Bacillales</taxon>
        <taxon>Bacillaceae</taxon>
        <taxon>Bacillus</taxon>
    </lineage>
</organism>
<evidence type="ECO:0000313" key="2">
    <source>
        <dbReference type="EMBL" id="KEP26275.1"/>
    </source>
</evidence>
<dbReference type="PANTHER" id="PTHR38441">
    <property type="entry name" value="INTEGRAL MEMBRANE PROTEIN-RELATED"/>
    <property type="match status" value="1"/>
</dbReference>
<keyword evidence="1" id="KW-0812">Transmembrane</keyword>
<keyword evidence="1" id="KW-0472">Membrane</keyword>
<gene>
    <name evidence="2" type="ORF">BA70_03180</name>
</gene>
<comment type="caution">
    <text evidence="2">The sequence shown here is derived from an EMBL/GenBank/DDBJ whole genome shotgun (WGS) entry which is preliminary data.</text>
</comment>
<accession>A0A081LAJ9</accession>
<dbReference type="OrthoDB" id="2886991at2"/>
<dbReference type="Pfam" id="PF04341">
    <property type="entry name" value="DUF485"/>
    <property type="match status" value="1"/>
</dbReference>
<keyword evidence="1" id="KW-1133">Transmembrane helix</keyword>
<reference evidence="2 3" key="1">
    <citation type="submission" date="2012-09" db="EMBL/GenBank/DDBJ databases">
        <title>Genome Sequence of Bacillus sp. DW5-4.</title>
        <authorList>
            <person name="Lai Q."/>
            <person name="Liu Y."/>
            <person name="Shao Z."/>
        </authorList>
    </citation>
    <scope>NUCLEOTIDE SEQUENCE [LARGE SCALE GENOMIC DNA]</scope>
    <source>
        <strain evidence="2 3">DW5-4</strain>
    </source>
</reference>
<dbReference type="InterPro" id="IPR007436">
    <property type="entry name" value="DUF485"/>
</dbReference>
<dbReference type="PANTHER" id="PTHR38441:SF1">
    <property type="entry name" value="MEMBRANE PROTEIN"/>
    <property type="match status" value="1"/>
</dbReference>
<proteinExistence type="predicted"/>
<dbReference type="RefSeq" id="WP_034321939.1">
    <property type="nucleotide sequence ID" value="NZ_JAVIKA010000001.1"/>
</dbReference>
<protein>
    <recommendedName>
        <fullName evidence="4">DUF485 domain-containing protein</fullName>
    </recommendedName>
</protein>
<sequence length="104" mass="12114">MADKKVHYKKVAASEDFRKLLEEKRRFIVPMTIFFFLFYFSLPVATSYFTFLNTPAIGAISWAWLFALTQFVMTWVLCGLYAKKAAQFDKYVSALKTESRGDDE</sequence>
<feature type="transmembrane region" description="Helical" evidence="1">
    <location>
        <begin position="27"/>
        <end position="49"/>
    </location>
</feature>
<name>A0A081LAJ9_9BACI</name>
<dbReference type="AlphaFoldDB" id="A0A081LAJ9"/>
<evidence type="ECO:0000313" key="3">
    <source>
        <dbReference type="Proteomes" id="UP000028091"/>
    </source>
</evidence>
<dbReference type="Proteomes" id="UP000028091">
    <property type="component" value="Unassembled WGS sequence"/>
</dbReference>
<evidence type="ECO:0008006" key="4">
    <source>
        <dbReference type="Google" id="ProtNLM"/>
    </source>
</evidence>
<keyword evidence="3" id="KW-1185">Reference proteome</keyword>
<feature type="transmembrane region" description="Helical" evidence="1">
    <location>
        <begin position="61"/>
        <end position="82"/>
    </location>
</feature>
<dbReference type="eggNOG" id="COG3162">
    <property type="taxonomic scope" value="Bacteria"/>
</dbReference>
<evidence type="ECO:0000256" key="1">
    <source>
        <dbReference type="SAM" id="Phobius"/>
    </source>
</evidence>